<sequence>MRELVLRLSPGADLRRAIEAQCREALPEGGFVLGGIGSLQDPVLRLADRDDATTWPGPFEILTLTGTVTPEGAHLHASIASATGQVFGGHVVEGNLVRTAAEVLVVGLAQWRLARELDAGTGYRNWWRGAPTASAPRGCSCAARCRARHCLYACPPGAGSFALTGRHAASSSEKMAGSQKVASLAAGRLLAPLAGFAILALMSEGRVEASNSSRTKARTGYLVSPAA</sequence>
<proteinExistence type="predicted"/>
<reference evidence="2 3" key="2">
    <citation type="submission" date="2020-05" db="EMBL/GenBank/DDBJ databases">
        <authorList>
            <person name="Khan S.A."/>
            <person name="Jeon C.O."/>
            <person name="Chun B.H."/>
        </authorList>
    </citation>
    <scope>NUCLEOTIDE SEQUENCE [LARGE SCALE GENOMIC DNA]</scope>
    <source>
        <strain evidence="2 3">H242</strain>
    </source>
</reference>
<organism evidence="2 3">
    <name type="scientific">Ramlibacter terrae</name>
    <dbReference type="NCBI Taxonomy" id="2732511"/>
    <lineage>
        <taxon>Bacteria</taxon>
        <taxon>Pseudomonadati</taxon>
        <taxon>Pseudomonadota</taxon>
        <taxon>Betaproteobacteria</taxon>
        <taxon>Burkholderiales</taxon>
        <taxon>Comamonadaceae</taxon>
        <taxon>Ramlibacter</taxon>
    </lineage>
</organism>
<evidence type="ECO:0000259" key="1">
    <source>
        <dbReference type="PROSITE" id="PS51742"/>
    </source>
</evidence>
<dbReference type="Pfam" id="PF03479">
    <property type="entry name" value="PCC"/>
    <property type="match status" value="1"/>
</dbReference>
<keyword evidence="2" id="KW-0238">DNA-binding</keyword>
<dbReference type="SUPFAM" id="SSF117856">
    <property type="entry name" value="AF0104/ALDC/Ptd012-like"/>
    <property type="match status" value="1"/>
</dbReference>
<dbReference type="GO" id="GO:0003677">
    <property type="term" value="F:DNA binding"/>
    <property type="evidence" value="ECO:0007669"/>
    <property type="project" value="UniProtKB-KW"/>
</dbReference>
<dbReference type="Proteomes" id="UP000500826">
    <property type="component" value="Chromosome"/>
</dbReference>
<protein>
    <submittedName>
        <fullName evidence="2">DNA-binding protein</fullName>
    </submittedName>
</protein>
<evidence type="ECO:0000313" key="2">
    <source>
        <dbReference type="EMBL" id="QJW85700.1"/>
    </source>
</evidence>
<accession>A0ABX6P8K4</accession>
<dbReference type="InterPro" id="IPR005175">
    <property type="entry name" value="PPC_dom"/>
</dbReference>
<dbReference type="Gene3D" id="3.30.1330.80">
    <property type="entry name" value="Hypothetical protein, similar to alpha- acetolactate decarboxylase, domain 2"/>
    <property type="match status" value="1"/>
</dbReference>
<gene>
    <name evidence="2" type="ORF">HK414_01345</name>
</gene>
<dbReference type="EMBL" id="CP053418">
    <property type="protein sequence ID" value="QJW85700.1"/>
    <property type="molecule type" value="Genomic_DNA"/>
</dbReference>
<keyword evidence="3" id="KW-1185">Reference proteome</keyword>
<dbReference type="PROSITE" id="PS51742">
    <property type="entry name" value="PPC"/>
    <property type="match status" value="1"/>
</dbReference>
<name>A0ABX6P8K4_9BURK</name>
<feature type="domain" description="PPC" evidence="1">
    <location>
        <begin position="1"/>
        <end position="129"/>
    </location>
</feature>
<reference evidence="2 3" key="1">
    <citation type="submission" date="2020-05" db="EMBL/GenBank/DDBJ databases">
        <title>Ramlibacter rhizophilus sp. nov., isolated from rhizosphere soil of national flower Mugunghwa from South Korea.</title>
        <authorList>
            <person name="Zheng-Fei Y."/>
            <person name="Huan T."/>
        </authorList>
    </citation>
    <scope>NUCLEOTIDE SEQUENCE [LARGE SCALE GENOMIC DNA]</scope>
    <source>
        <strain evidence="2 3">H242</strain>
    </source>
</reference>
<dbReference type="PANTHER" id="PTHR34988:SF1">
    <property type="entry name" value="DNA-BINDING PROTEIN"/>
    <property type="match status" value="1"/>
</dbReference>
<dbReference type="PANTHER" id="PTHR34988">
    <property type="entry name" value="PROTEIN, PUTATIVE-RELATED"/>
    <property type="match status" value="1"/>
</dbReference>
<dbReference type="CDD" id="cd11378">
    <property type="entry name" value="DUF296"/>
    <property type="match status" value="1"/>
</dbReference>
<evidence type="ECO:0000313" key="3">
    <source>
        <dbReference type="Proteomes" id="UP000500826"/>
    </source>
</evidence>